<dbReference type="SUPFAM" id="SSF53686">
    <property type="entry name" value="Tryptophan synthase beta subunit-like PLP-dependent enzymes"/>
    <property type="match status" value="1"/>
</dbReference>
<dbReference type="Pfam" id="PF00585">
    <property type="entry name" value="Thr_dehydrat_C"/>
    <property type="match status" value="2"/>
</dbReference>
<dbReference type="Gene3D" id="3.40.50.1100">
    <property type="match status" value="2"/>
</dbReference>
<dbReference type="GO" id="GO:0004794">
    <property type="term" value="F:threonine deaminase activity"/>
    <property type="evidence" value="ECO:0007669"/>
    <property type="project" value="UniProtKB-UniRule"/>
</dbReference>
<keyword evidence="15" id="KW-1185">Reference proteome</keyword>
<evidence type="ECO:0000256" key="12">
    <source>
        <dbReference type="SAM" id="MobiDB-lite"/>
    </source>
</evidence>
<sequence length="607" mass="67169">MESLPPPPSLAKPHAQLPLLPQLPQIHDLQHPVPRPHRASLNSPRTPLKPLAPPPFEFPSPIIPRPAQVPHRSVTPALNPTEPIDEDDIDYLRLVLTARVYDVCIESPLQHAPRLSNRFANKLFLKREDLQPVFSFKCRGAYNKVANLTQEERDHGIVTMSAGNHAQGCALAAQKLGIKATIVMPTFAPEIKVSAVRSFGARVVLFGDDFDQAKAEALRLRDEEGMTFVPPFDDPFVIAGQGTVGMEILKQIHQDRLDGVFVSVGGGGLIAGIAAYIKRVRPEVKIIGVNAATSTAMLQSLREHTPVLLPTCGLFSDGTAVRKVGDETLRLCEKYVDDFVTVDNDEICAAIKDIFEDTRGVVEPSGALGVAGWKKYVQGNPQIKDGVFVAILSGANVNFDRLKYIADRANLGQGNEALLGVKIPEYRGTVLELYKAIVPHAVTEITYRKESEDAKECTAFMAFQVTPSPEKPNPEIAQVMKAIRATKLCYELVDLSDNDFAKDHLRVFGGTRQAQVPHERVLRIRFAERPGGLFDLMGLVFYRFEITMLQYRNTGGDTGRLLVAFSVPPEDEPQAVWRTFLEEMGQKGYDWVDETENVAFKTFFGKT</sequence>
<dbReference type="Proteomes" id="UP000070544">
    <property type="component" value="Unassembled WGS sequence"/>
</dbReference>
<evidence type="ECO:0000256" key="6">
    <source>
        <dbReference type="ARBA" id="ARBA00022624"/>
    </source>
</evidence>
<dbReference type="GO" id="GO:0003941">
    <property type="term" value="F:L-serine ammonia-lyase activity"/>
    <property type="evidence" value="ECO:0007669"/>
    <property type="project" value="TreeGrafter"/>
</dbReference>
<comment type="similarity">
    <text evidence="4 11">Belongs to the serine/threonine dehydratase family.</text>
</comment>
<evidence type="ECO:0000256" key="8">
    <source>
        <dbReference type="ARBA" id="ARBA00022898"/>
    </source>
</evidence>
<dbReference type="CDD" id="cd01562">
    <property type="entry name" value="Thr-dehyd"/>
    <property type="match status" value="1"/>
</dbReference>
<dbReference type="PROSITE" id="PS51672">
    <property type="entry name" value="ACT_LIKE"/>
    <property type="match status" value="1"/>
</dbReference>
<evidence type="ECO:0000256" key="7">
    <source>
        <dbReference type="ARBA" id="ARBA00022737"/>
    </source>
</evidence>
<keyword evidence="8 11" id="KW-0663">Pyridoxal phosphate</keyword>
<keyword evidence="9 11" id="KW-0456">Lyase</keyword>
<dbReference type="OrthoDB" id="4418812at2759"/>
<organism evidence="14 15">
    <name type="scientific">Gonapodya prolifera (strain JEL478)</name>
    <name type="common">Monoblepharis prolifera</name>
    <dbReference type="NCBI Taxonomy" id="1344416"/>
    <lineage>
        <taxon>Eukaryota</taxon>
        <taxon>Fungi</taxon>
        <taxon>Fungi incertae sedis</taxon>
        <taxon>Chytridiomycota</taxon>
        <taxon>Chytridiomycota incertae sedis</taxon>
        <taxon>Monoblepharidomycetes</taxon>
        <taxon>Monoblepharidales</taxon>
        <taxon>Gonapodyaceae</taxon>
        <taxon>Gonapodya</taxon>
    </lineage>
</organism>
<reference evidence="14 15" key="1">
    <citation type="journal article" date="2015" name="Genome Biol. Evol.">
        <title>Phylogenomic analyses indicate that early fungi evolved digesting cell walls of algal ancestors of land plants.</title>
        <authorList>
            <person name="Chang Y."/>
            <person name="Wang S."/>
            <person name="Sekimoto S."/>
            <person name="Aerts A.L."/>
            <person name="Choi C."/>
            <person name="Clum A."/>
            <person name="LaButti K.M."/>
            <person name="Lindquist E.A."/>
            <person name="Yee Ngan C."/>
            <person name="Ohm R.A."/>
            <person name="Salamov A.A."/>
            <person name="Grigoriev I.V."/>
            <person name="Spatafora J.W."/>
            <person name="Berbee M.L."/>
        </authorList>
    </citation>
    <scope>NUCLEOTIDE SEQUENCE [LARGE SCALE GENOMIC DNA]</scope>
    <source>
        <strain evidence="14 15">JEL478</strain>
    </source>
</reference>
<dbReference type="InterPro" id="IPR038110">
    <property type="entry name" value="TD_ACT-like_sf"/>
</dbReference>
<name>A0A139A4I7_GONPJ</name>
<accession>A0A139A4I7</accession>
<evidence type="ECO:0000256" key="1">
    <source>
        <dbReference type="ARBA" id="ARBA00001274"/>
    </source>
</evidence>
<evidence type="ECO:0000256" key="9">
    <source>
        <dbReference type="ARBA" id="ARBA00023239"/>
    </source>
</evidence>
<dbReference type="PANTHER" id="PTHR48078:SF11">
    <property type="entry name" value="THREONINE DEHYDRATASE, MITOCHONDRIAL"/>
    <property type="match status" value="1"/>
</dbReference>
<dbReference type="OMA" id="QLHTINY"/>
<evidence type="ECO:0000256" key="3">
    <source>
        <dbReference type="ARBA" id="ARBA00004810"/>
    </source>
</evidence>
<evidence type="ECO:0000256" key="11">
    <source>
        <dbReference type="RuleBase" id="RU362012"/>
    </source>
</evidence>
<dbReference type="InterPro" id="IPR001721">
    <property type="entry name" value="TD_ACT-like"/>
</dbReference>
<dbReference type="InterPro" id="IPR036052">
    <property type="entry name" value="TrpB-like_PALP_sf"/>
</dbReference>
<dbReference type="Gene3D" id="3.40.1020.10">
    <property type="entry name" value="Biosynthetic Threonine Deaminase, Domain 3"/>
    <property type="match status" value="1"/>
</dbReference>
<dbReference type="InterPro" id="IPR005787">
    <property type="entry name" value="Thr_deHydtase_biosynth"/>
</dbReference>
<evidence type="ECO:0000256" key="4">
    <source>
        <dbReference type="ARBA" id="ARBA00010869"/>
    </source>
</evidence>
<evidence type="ECO:0000256" key="5">
    <source>
        <dbReference type="ARBA" id="ARBA00022605"/>
    </source>
</evidence>
<dbReference type="GO" id="GO:0006567">
    <property type="term" value="P:L-threonine catabolic process"/>
    <property type="evidence" value="ECO:0007669"/>
    <property type="project" value="TreeGrafter"/>
</dbReference>
<dbReference type="AlphaFoldDB" id="A0A139A4I7"/>
<dbReference type="FunFam" id="3.40.50.1100:FF:000008">
    <property type="entry name" value="L-threonine dehydratase"/>
    <property type="match status" value="1"/>
</dbReference>
<evidence type="ECO:0000259" key="13">
    <source>
        <dbReference type="PROSITE" id="PS51672"/>
    </source>
</evidence>
<evidence type="ECO:0000313" key="14">
    <source>
        <dbReference type="EMBL" id="KXS11273.1"/>
    </source>
</evidence>
<evidence type="ECO:0000256" key="10">
    <source>
        <dbReference type="ARBA" id="ARBA00023304"/>
    </source>
</evidence>
<feature type="region of interest" description="Disordered" evidence="12">
    <location>
        <begin position="1"/>
        <end position="49"/>
    </location>
</feature>
<keyword evidence="7" id="KW-0677">Repeat</keyword>
<keyword evidence="10 11" id="KW-0100">Branched-chain amino acid biosynthesis</keyword>
<dbReference type="NCBIfam" id="NF006674">
    <property type="entry name" value="PRK09224.1"/>
    <property type="match status" value="1"/>
</dbReference>
<dbReference type="EMBL" id="KQ965804">
    <property type="protein sequence ID" value="KXS11273.1"/>
    <property type="molecule type" value="Genomic_DNA"/>
</dbReference>
<comment type="catalytic activity">
    <reaction evidence="1 11">
        <text>L-threonine = 2-oxobutanoate + NH4(+)</text>
        <dbReference type="Rhea" id="RHEA:22108"/>
        <dbReference type="ChEBI" id="CHEBI:16763"/>
        <dbReference type="ChEBI" id="CHEBI:28938"/>
        <dbReference type="ChEBI" id="CHEBI:57926"/>
        <dbReference type="EC" id="4.3.1.19"/>
    </reaction>
</comment>
<dbReference type="InterPro" id="IPR045865">
    <property type="entry name" value="ACT-like_dom_sf"/>
</dbReference>
<comment type="cofactor">
    <cofactor evidence="2 11">
        <name>pyridoxal 5'-phosphate</name>
        <dbReference type="ChEBI" id="CHEBI:597326"/>
    </cofactor>
</comment>
<dbReference type="GO" id="GO:0009097">
    <property type="term" value="P:isoleucine biosynthetic process"/>
    <property type="evidence" value="ECO:0007669"/>
    <property type="project" value="UniProtKB-UniRule"/>
</dbReference>
<comment type="pathway">
    <text evidence="3 11">Amino-acid biosynthesis; L-isoleucine biosynthesis; 2-oxobutanoate from L-threonine: step 1/1.</text>
</comment>
<dbReference type="SUPFAM" id="SSF55021">
    <property type="entry name" value="ACT-like"/>
    <property type="match status" value="2"/>
</dbReference>
<proteinExistence type="inferred from homology"/>
<dbReference type="STRING" id="1344416.A0A139A4I7"/>
<keyword evidence="6 11" id="KW-0412">Isoleucine biosynthesis</keyword>
<feature type="compositionally biased region" description="Pro residues" evidence="12">
    <location>
        <begin position="1"/>
        <end position="10"/>
    </location>
</feature>
<protein>
    <recommendedName>
        <fullName evidence="11">Threonine dehydratase</fullName>
        <ecNumber evidence="11">4.3.1.19</ecNumber>
    </recommendedName>
    <alternativeName>
        <fullName evidence="11">Threonine deaminase</fullName>
    </alternativeName>
</protein>
<dbReference type="NCBIfam" id="TIGR01124">
    <property type="entry name" value="ilvA_2Cterm"/>
    <property type="match status" value="1"/>
</dbReference>
<evidence type="ECO:0000256" key="2">
    <source>
        <dbReference type="ARBA" id="ARBA00001933"/>
    </source>
</evidence>
<dbReference type="Pfam" id="PF00291">
    <property type="entry name" value="PALP"/>
    <property type="match status" value="1"/>
</dbReference>
<dbReference type="InterPro" id="IPR050147">
    <property type="entry name" value="Ser/Thr_Dehydratase"/>
</dbReference>
<dbReference type="InterPro" id="IPR001926">
    <property type="entry name" value="TrpB-like_PALP"/>
</dbReference>
<feature type="compositionally biased region" description="Low complexity" evidence="12">
    <location>
        <begin position="13"/>
        <end position="27"/>
    </location>
</feature>
<feature type="domain" description="ACT-like" evidence="13">
    <location>
        <begin position="520"/>
        <end position="596"/>
    </location>
</feature>
<dbReference type="PANTHER" id="PTHR48078">
    <property type="entry name" value="THREONINE DEHYDRATASE, MITOCHONDRIAL-RELATED"/>
    <property type="match status" value="1"/>
</dbReference>
<dbReference type="EC" id="4.3.1.19" evidence="11"/>
<gene>
    <name evidence="14" type="ORF">M427DRAFT_60840</name>
</gene>
<evidence type="ECO:0000313" key="15">
    <source>
        <dbReference type="Proteomes" id="UP000070544"/>
    </source>
</evidence>
<dbReference type="UniPathway" id="UPA00047">
    <property type="reaction ID" value="UER00054"/>
</dbReference>
<dbReference type="GO" id="GO:0006565">
    <property type="term" value="P:L-serine catabolic process"/>
    <property type="evidence" value="ECO:0007669"/>
    <property type="project" value="TreeGrafter"/>
</dbReference>
<keyword evidence="5 11" id="KW-0028">Amino-acid biosynthesis</keyword>